<dbReference type="InterPro" id="IPR046303">
    <property type="entry name" value="DUF6418"/>
</dbReference>
<feature type="transmembrane region" description="Helical" evidence="1">
    <location>
        <begin position="227"/>
        <end position="245"/>
    </location>
</feature>
<sequence length="448" mass="50110">MKRSDFYWYGGNLIFVLLALSFYFVSVSVSSVTLNFISFFCLMACVIFSTRRMDITVFNGLFIFMFVFSALATVVVEYGVFLPEIRAYTFFSGAAARNIFMMIFFIAVMQSIFLLVCNTFRGLVVRVKGVDTVLLQLLPAFCFFLLLLYVMILLVYGSPLLMGVDRFYFWKSIAPSWFRYVHSLMPQLAFIISFAYCLGNVTRTVAVLWGVIAVLSVIAGGEKFSGLFLMLVFAALPIFALRAKASGNSVKILFGFSVFIILMMGVVSLSYIGIYGDAFYDRIVVRLSLQGQMLWALDQHASLSALSYDVVLRSLFGLGGTVNDSGMPYLMYLVAPTELVDSYLAGGATFTAPFPANIQLFFGYYFAPLVVAVIACVVGFLSGLMILAIKSRSIVFSVLLIKFYWFFYIAVAMGEIRAVFDWKYGIYVLLVLGMMFVSAGRNSFSRNM</sequence>
<proteinExistence type="predicted"/>
<feature type="transmembrane region" description="Helical" evidence="1">
    <location>
        <begin position="7"/>
        <end position="26"/>
    </location>
</feature>
<keyword evidence="1" id="KW-0472">Membrane</keyword>
<dbReference type="RefSeq" id="WP_280040582.1">
    <property type="nucleotide sequence ID" value="NZ_CP162607.1"/>
</dbReference>
<keyword evidence="1" id="KW-0812">Transmembrane</keyword>
<feature type="transmembrane region" description="Helical" evidence="1">
    <location>
        <begin position="132"/>
        <end position="157"/>
    </location>
</feature>
<evidence type="ECO:0000313" key="3">
    <source>
        <dbReference type="EMBL" id="XDK37628.1"/>
    </source>
</evidence>
<feature type="transmembrane region" description="Helical" evidence="1">
    <location>
        <begin position="424"/>
        <end position="444"/>
    </location>
</feature>
<feature type="domain" description="DUF6418" evidence="2">
    <location>
        <begin position="324"/>
        <end position="427"/>
    </location>
</feature>
<feature type="transmembrane region" description="Helical" evidence="1">
    <location>
        <begin position="362"/>
        <end position="387"/>
    </location>
</feature>
<feature type="transmembrane region" description="Helical" evidence="1">
    <location>
        <begin position="57"/>
        <end position="79"/>
    </location>
</feature>
<organism evidence="3">
    <name type="scientific">Pseudomonas sp. Hg7Tf</name>
    <dbReference type="NCBI Taxonomy" id="3236988"/>
    <lineage>
        <taxon>Bacteria</taxon>
        <taxon>Pseudomonadati</taxon>
        <taxon>Pseudomonadota</taxon>
        <taxon>Gammaproteobacteria</taxon>
        <taxon>Pseudomonadales</taxon>
        <taxon>Pseudomonadaceae</taxon>
        <taxon>Pseudomonas</taxon>
    </lineage>
</organism>
<dbReference type="Pfam" id="PF19982">
    <property type="entry name" value="DUF6418"/>
    <property type="match status" value="1"/>
</dbReference>
<accession>A0AB39I4P4</accession>
<feature type="transmembrane region" description="Helical" evidence="1">
    <location>
        <begin position="394"/>
        <end position="412"/>
    </location>
</feature>
<dbReference type="EMBL" id="CP162607">
    <property type="protein sequence ID" value="XDK37628.1"/>
    <property type="molecule type" value="Genomic_DNA"/>
</dbReference>
<feature type="transmembrane region" description="Helical" evidence="1">
    <location>
        <begin position="177"/>
        <end position="198"/>
    </location>
</feature>
<keyword evidence="1" id="KW-1133">Transmembrane helix</keyword>
<feature type="transmembrane region" description="Helical" evidence="1">
    <location>
        <begin position="99"/>
        <end position="120"/>
    </location>
</feature>
<dbReference type="AlphaFoldDB" id="A0AB39I4P4"/>
<reference evidence="3" key="1">
    <citation type="submission" date="2024-07" db="EMBL/GenBank/DDBJ databases">
        <title>Identification and characteristics of a novel species of coltsfoot's symbiotic bacteria.</title>
        <authorList>
            <person name="Juszczyk A."/>
            <person name="Jasielczuk I."/>
            <person name="Gurgul A."/>
            <person name="Rogala M."/>
            <person name="Kowalczyk A."/>
            <person name="Szmatola T."/>
            <person name="Kosecka-Strojek M."/>
            <person name="Arent Z."/>
            <person name="Latowski D."/>
        </authorList>
    </citation>
    <scope>NUCLEOTIDE SEQUENCE</scope>
    <source>
        <strain evidence="3">Hg7Tf</strain>
    </source>
</reference>
<gene>
    <name evidence="3" type="ORF">AB4Y39_02750</name>
</gene>
<feature type="transmembrane region" description="Helical" evidence="1">
    <location>
        <begin position="252"/>
        <end position="274"/>
    </location>
</feature>
<name>A0AB39I4P4_9PSED</name>
<evidence type="ECO:0000256" key="1">
    <source>
        <dbReference type="SAM" id="Phobius"/>
    </source>
</evidence>
<protein>
    <submittedName>
        <fullName evidence="3">DUF6418 domain-containing protein</fullName>
    </submittedName>
</protein>
<evidence type="ECO:0000259" key="2">
    <source>
        <dbReference type="Pfam" id="PF19982"/>
    </source>
</evidence>
<feature type="transmembrane region" description="Helical" evidence="1">
    <location>
        <begin position="205"/>
        <end position="221"/>
    </location>
</feature>
<feature type="transmembrane region" description="Helical" evidence="1">
    <location>
        <begin position="32"/>
        <end position="50"/>
    </location>
</feature>